<keyword evidence="2" id="KW-1185">Reference proteome</keyword>
<evidence type="ECO:0000313" key="1">
    <source>
        <dbReference type="EMBL" id="AYN69784.1"/>
    </source>
</evidence>
<dbReference type="AlphaFoldDB" id="A0A3G2LC00"/>
<accession>A0A3G2LC00</accession>
<gene>
    <name evidence="1" type="ORF">D1013_16500</name>
</gene>
<sequence>MKKLFSLLGIVAIVLASNCSRIPENNDEVIGIWTDVEVKAASTTAKQQTIRQEWIFNDAYLGRYHEKTNGSITFKTDFKWSMEDNVYTITYPGTDMPEEHVSMQSVSGSSVLADAQGNTFATKE</sequence>
<evidence type="ECO:0000313" key="2">
    <source>
        <dbReference type="Proteomes" id="UP000276309"/>
    </source>
</evidence>
<dbReference type="Proteomes" id="UP000276309">
    <property type="component" value="Chromosome"/>
</dbReference>
<protein>
    <recommendedName>
        <fullName evidence="3">Lipocalin-like domain-containing protein</fullName>
    </recommendedName>
</protein>
<proteinExistence type="predicted"/>
<dbReference type="KEGG" id="emar:D1013_16500"/>
<dbReference type="OrthoDB" id="1437851at2"/>
<evidence type="ECO:0008006" key="3">
    <source>
        <dbReference type="Google" id="ProtNLM"/>
    </source>
</evidence>
<organism evidence="1 2">
    <name type="scientific">Euzebyella marina</name>
    <dbReference type="NCBI Taxonomy" id="1761453"/>
    <lineage>
        <taxon>Bacteria</taxon>
        <taxon>Pseudomonadati</taxon>
        <taxon>Bacteroidota</taxon>
        <taxon>Flavobacteriia</taxon>
        <taxon>Flavobacteriales</taxon>
        <taxon>Flavobacteriaceae</taxon>
        <taxon>Euzebyella</taxon>
    </lineage>
</organism>
<reference evidence="1 2" key="1">
    <citation type="submission" date="2018-08" db="EMBL/GenBank/DDBJ databases">
        <title>The reduced genetic potential of extracellular carbohydrate catabolism in Euzebyella marina RN62, a Flavobacteriia bacterium isolated from the hadal water.</title>
        <authorList>
            <person name="Xue C."/>
        </authorList>
    </citation>
    <scope>NUCLEOTIDE SEQUENCE [LARGE SCALE GENOMIC DNA]</scope>
    <source>
        <strain evidence="1 2">RN62</strain>
    </source>
</reference>
<dbReference type="EMBL" id="CP032050">
    <property type="protein sequence ID" value="AYN69784.1"/>
    <property type="molecule type" value="Genomic_DNA"/>
</dbReference>
<name>A0A3G2LC00_9FLAO</name>